<feature type="region of interest" description="Disordered" evidence="2">
    <location>
        <begin position="175"/>
        <end position="259"/>
    </location>
</feature>
<dbReference type="Ensembl" id="ENSBGRT00000030744.1">
    <property type="protein sequence ID" value="ENSBGRP00000026639.1"/>
    <property type="gene ID" value="ENSBGRG00000016502.1"/>
</dbReference>
<dbReference type="Pfam" id="PF12516">
    <property type="entry name" value="DUF3719"/>
    <property type="match status" value="1"/>
</dbReference>
<organism evidence="4 5">
    <name type="scientific">Bos mutus grunniens</name>
    <name type="common">Wild yak</name>
    <name type="synonym">Bos grunniens</name>
    <dbReference type="NCBI Taxonomy" id="30521"/>
    <lineage>
        <taxon>Eukaryota</taxon>
        <taxon>Metazoa</taxon>
        <taxon>Chordata</taxon>
        <taxon>Craniata</taxon>
        <taxon>Vertebrata</taxon>
        <taxon>Euteleostomi</taxon>
        <taxon>Mammalia</taxon>
        <taxon>Eutheria</taxon>
        <taxon>Laurasiatheria</taxon>
        <taxon>Artiodactyla</taxon>
        <taxon>Ruminantia</taxon>
        <taxon>Pecora</taxon>
        <taxon>Bovidae</taxon>
        <taxon>Bovinae</taxon>
        <taxon>Bos</taxon>
    </lineage>
</organism>
<feature type="region of interest" description="Disordered" evidence="2">
    <location>
        <begin position="276"/>
        <end position="308"/>
    </location>
</feature>
<dbReference type="Proteomes" id="UP000694520">
    <property type="component" value="Chromosome 28"/>
</dbReference>
<dbReference type="InterPro" id="IPR039630">
    <property type="entry name" value="FAM149"/>
</dbReference>
<accession>A0A8B9Y055</accession>
<evidence type="ECO:0000313" key="5">
    <source>
        <dbReference type="Proteomes" id="UP000694520"/>
    </source>
</evidence>
<feature type="compositionally biased region" description="Low complexity" evidence="2">
    <location>
        <begin position="138"/>
        <end position="149"/>
    </location>
</feature>
<evidence type="ECO:0000256" key="1">
    <source>
        <dbReference type="ARBA" id="ARBA00008309"/>
    </source>
</evidence>
<comment type="similarity">
    <text evidence="1">Belongs to the FAM149 family.</text>
</comment>
<feature type="domain" description="DUF3719" evidence="3">
    <location>
        <begin position="339"/>
        <end position="404"/>
    </location>
</feature>
<feature type="region of interest" description="Disordered" evidence="2">
    <location>
        <begin position="686"/>
        <end position="723"/>
    </location>
</feature>
<feature type="compositionally biased region" description="Pro residues" evidence="2">
    <location>
        <begin position="127"/>
        <end position="137"/>
    </location>
</feature>
<name>A0A8B9Y055_BOSMU</name>
<feature type="compositionally biased region" description="Low complexity" evidence="2">
    <location>
        <begin position="293"/>
        <end position="308"/>
    </location>
</feature>
<dbReference type="AlphaFoldDB" id="A0A8B9Y055"/>
<dbReference type="PANTHER" id="PTHR31997">
    <property type="entry name" value="AGAP003710-PA"/>
    <property type="match status" value="1"/>
</dbReference>
<dbReference type="Ensembl" id="ENSBGRT00000030634.1">
    <property type="protein sequence ID" value="ENSBGRP00000026542.1"/>
    <property type="gene ID" value="ENSBGRG00000016502.1"/>
</dbReference>
<evidence type="ECO:0000313" key="4">
    <source>
        <dbReference type="Ensembl" id="ENSBGRP00000026639.1"/>
    </source>
</evidence>
<dbReference type="PANTHER" id="PTHR31997:SF2">
    <property type="entry name" value="PROTEIN FAM149A"/>
    <property type="match status" value="1"/>
</dbReference>
<evidence type="ECO:0000259" key="3">
    <source>
        <dbReference type="Pfam" id="PF12516"/>
    </source>
</evidence>
<reference evidence="4" key="2">
    <citation type="submission" date="2025-05" db="UniProtKB">
        <authorList>
            <consortium name="Ensembl"/>
        </authorList>
    </citation>
    <scope>IDENTIFICATION</scope>
</reference>
<evidence type="ECO:0000256" key="2">
    <source>
        <dbReference type="SAM" id="MobiDB-lite"/>
    </source>
</evidence>
<feature type="compositionally biased region" description="Acidic residues" evidence="2">
    <location>
        <begin position="220"/>
        <end position="230"/>
    </location>
</feature>
<sequence>MKVAVLDLGSLFAKIFKTSTAPPAAPSPVSSSSPSRGAAAAGAAGSRPGTSLSAARTLTVLPALAPDSPSSSRGPSVLLQPTPAALHPLLAAPHVRVSVAGRPAEAVETPASLPSSPGAAKVRSSPLPLPLALPPAPSSGGRSSAGSPAHLVVVARQPPGPGAVWAAYPSIGGSVGSSISSSVTASPRNPRPPCPGEKEPSARVPPGPGPKTLFFTLPDIGEEWASDSDSEDGRLGRGLSEGSGKQSFTVKSKDPLPTHFTKNVQKAIAKYSRESVSSFSSSGSPTPTEAPNSWSGSGTQSSTTGLSTERSSIYSWRDDEFDKASAQKVQQLFWEVEEMLFEGKVSPQTQNLQAECREWAGRSLHLRVLGRQLIPPADEGVEHFQSSRPASAIQRPFLDDCGHSSNIRELCISGSQIVPAVLPAPSLPGPDGTRVVDLLAHSSLEEEIFDVDGKIEEYFAFDRKQDGEDCLEQKPAHRRRTWRKHGLPPVSPHDCIRDAVAAEVFDHVWMNVVEVLEKLTRKHWELTEGKKQKEKLKVAENKSPPTVISRINADVSSVPPSRSSETRSVSLASHLNPQQIHRFSNNFYSDLNGVMTIQAKPLQQRPTCFADRTQSEQEDKPLGVGSAVLSSAQNRLARITDARGPQTSAKKTLAHRRLPSLTSDSQRLKIPSVYSDEVLRGTKLQTGVDRMGSPPTQTPRSRLPPIGSETGEHHVAGPGSRPVSLRGRHLQNHGLSALPDSVERSPLRERSLTMEQFSRPSTTHTFRSDTPRKGSLTLMEFAGHMWTGQGFLTGQCFPYTNKTMSYVKFQVFKIIYLERIILTKCL</sequence>
<feature type="compositionally biased region" description="Low complexity" evidence="2">
    <location>
        <begin position="20"/>
        <end position="51"/>
    </location>
</feature>
<protein>
    <submittedName>
        <fullName evidence="4">Toll like receptor 3</fullName>
    </submittedName>
</protein>
<keyword evidence="5" id="KW-1185">Reference proteome</keyword>
<feature type="region of interest" description="Disordered" evidence="2">
    <location>
        <begin position="20"/>
        <end position="53"/>
    </location>
</feature>
<dbReference type="GeneTree" id="ENSGT00940000159678"/>
<gene>
    <name evidence="4" type="primary">TLR3</name>
</gene>
<feature type="region of interest" description="Disordered" evidence="2">
    <location>
        <begin position="108"/>
        <end position="153"/>
    </location>
</feature>
<proteinExistence type="inferred from homology"/>
<dbReference type="InterPro" id="IPR022194">
    <property type="entry name" value="DUF3719"/>
</dbReference>
<reference evidence="4" key="1">
    <citation type="submission" date="2019-05" db="EMBL/GenBank/DDBJ databases">
        <authorList>
            <person name="Zhang S."/>
            <person name="Liu J."/>
        </authorList>
    </citation>
    <scope>NUCLEOTIDE SEQUENCE [LARGE SCALE GENOMIC DNA]</scope>
</reference>